<keyword evidence="3" id="KW-1185">Reference proteome</keyword>
<evidence type="ECO:0000256" key="1">
    <source>
        <dbReference type="SAM" id="MobiDB-lite"/>
    </source>
</evidence>
<gene>
    <name evidence="2" type="ORF">Scep_006133</name>
</gene>
<feature type="region of interest" description="Disordered" evidence="1">
    <location>
        <begin position="38"/>
        <end position="57"/>
    </location>
</feature>
<evidence type="ECO:0000313" key="2">
    <source>
        <dbReference type="EMBL" id="KAK9147376.1"/>
    </source>
</evidence>
<dbReference type="EMBL" id="JBBNAG010000003">
    <property type="protein sequence ID" value="KAK9147376.1"/>
    <property type="molecule type" value="Genomic_DNA"/>
</dbReference>
<accession>A0AAP0K7F6</accession>
<comment type="caution">
    <text evidence="2">The sequence shown here is derived from an EMBL/GenBank/DDBJ whole genome shotgun (WGS) entry which is preliminary data.</text>
</comment>
<name>A0AAP0K7F6_9MAGN</name>
<evidence type="ECO:0000313" key="3">
    <source>
        <dbReference type="Proteomes" id="UP001419268"/>
    </source>
</evidence>
<dbReference type="AlphaFoldDB" id="A0AAP0K7F6"/>
<sequence length="217" mass="23864">MGLMFRCIPIYVARMLPRHILRGGNRWCVHCLEVTEEPGLSREEPGSSRRSPLVTEEPKLVAEEPDLQSKMGVWPWRVWPWASMALGGYGLGGSGGEPASFSGGEPSRGIIGTTDDRFSSDVEARMAWRFQEVATTAPDAMRKRPDSDDAARIDALRRARAAGHQCGGRERRRSGGRGVAAWLGDDRTTAMVAGARRANVGESETLEWLGVAMRRRS</sequence>
<reference evidence="2 3" key="1">
    <citation type="submission" date="2024-01" db="EMBL/GenBank/DDBJ databases">
        <title>Genome assemblies of Stephania.</title>
        <authorList>
            <person name="Yang L."/>
        </authorList>
    </citation>
    <scope>NUCLEOTIDE SEQUENCE [LARGE SCALE GENOMIC DNA]</scope>
    <source>
        <strain evidence="2">JXDWG</strain>
        <tissue evidence="2">Leaf</tissue>
    </source>
</reference>
<organism evidence="2 3">
    <name type="scientific">Stephania cephalantha</name>
    <dbReference type="NCBI Taxonomy" id="152367"/>
    <lineage>
        <taxon>Eukaryota</taxon>
        <taxon>Viridiplantae</taxon>
        <taxon>Streptophyta</taxon>
        <taxon>Embryophyta</taxon>
        <taxon>Tracheophyta</taxon>
        <taxon>Spermatophyta</taxon>
        <taxon>Magnoliopsida</taxon>
        <taxon>Ranunculales</taxon>
        <taxon>Menispermaceae</taxon>
        <taxon>Menispermoideae</taxon>
        <taxon>Cissampelideae</taxon>
        <taxon>Stephania</taxon>
    </lineage>
</organism>
<proteinExistence type="predicted"/>
<dbReference type="Proteomes" id="UP001419268">
    <property type="component" value="Unassembled WGS sequence"/>
</dbReference>
<protein>
    <submittedName>
        <fullName evidence="2">Uncharacterized protein</fullName>
    </submittedName>
</protein>